<sequence length="73" mass="8416">MVCILIKSAWLCSIPGWINTEVAFTANLEAATDETFAAIGEDVFLHPNVNVRDKQLRKIKNFDFIFLKIWFKI</sequence>
<evidence type="ECO:0000313" key="2">
    <source>
        <dbReference type="Proteomes" id="UP001500742"/>
    </source>
</evidence>
<protein>
    <submittedName>
        <fullName evidence="1">Uncharacterized protein</fullName>
    </submittedName>
</protein>
<accession>A0ABP7PAL6</accession>
<dbReference type="EMBL" id="BAAAZC010000006">
    <property type="protein sequence ID" value="GAA3962412.1"/>
    <property type="molecule type" value="Genomic_DNA"/>
</dbReference>
<name>A0ABP7PAL6_9SPHI</name>
<organism evidence="1 2">
    <name type="scientific">Mucilaginibacter dorajii</name>
    <dbReference type="NCBI Taxonomy" id="692994"/>
    <lineage>
        <taxon>Bacteria</taxon>
        <taxon>Pseudomonadati</taxon>
        <taxon>Bacteroidota</taxon>
        <taxon>Sphingobacteriia</taxon>
        <taxon>Sphingobacteriales</taxon>
        <taxon>Sphingobacteriaceae</taxon>
        <taxon>Mucilaginibacter</taxon>
    </lineage>
</organism>
<evidence type="ECO:0000313" key="1">
    <source>
        <dbReference type="EMBL" id="GAA3962412.1"/>
    </source>
</evidence>
<keyword evidence="2" id="KW-1185">Reference proteome</keyword>
<dbReference type="Proteomes" id="UP001500742">
    <property type="component" value="Unassembled WGS sequence"/>
</dbReference>
<comment type="caution">
    <text evidence="1">The sequence shown here is derived from an EMBL/GenBank/DDBJ whole genome shotgun (WGS) entry which is preliminary data.</text>
</comment>
<gene>
    <name evidence="1" type="ORF">GCM10022210_07870</name>
</gene>
<reference evidence="2" key="1">
    <citation type="journal article" date="2019" name="Int. J. Syst. Evol. Microbiol.">
        <title>The Global Catalogue of Microorganisms (GCM) 10K type strain sequencing project: providing services to taxonomists for standard genome sequencing and annotation.</title>
        <authorList>
            <consortium name="The Broad Institute Genomics Platform"/>
            <consortium name="The Broad Institute Genome Sequencing Center for Infectious Disease"/>
            <person name="Wu L."/>
            <person name="Ma J."/>
        </authorList>
    </citation>
    <scope>NUCLEOTIDE SEQUENCE [LARGE SCALE GENOMIC DNA]</scope>
    <source>
        <strain evidence="2">JCM 16601</strain>
    </source>
</reference>
<proteinExistence type="predicted"/>